<evidence type="ECO:0000256" key="1">
    <source>
        <dbReference type="SAM" id="SignalP"/>
    </source>
</evidence>
<sequence>MALGTNILNTAVTLSTCLAFNLAADAVIKGIQVGTLRWPEVLKARTLFVCPSNSALFL</sequence>
<name>A0A0K2UES2_LEPSM</name>
<proteinExistence type="predicted"/>
<feature type="signal peptide" evidence="1">
    <location>
        <begin position="1"/>
        <end position="19"/>
    </location>
</feature>
<organism evidence="2">
    <name type="scientific">Lepeophtheirus salmonis</name>
    <name type="common">Salmon louse</name>
    <name type="synonym">Caligus salmonis</name>
    <dbReference type="NCBI Taxonomy" id="72036"/>
    <lineage>
        <taxon>Eukaryota</taxon>
        <taxon>Metazoa</taxon>
        <taxon>Ecdysozoa</taxon>
        <taxon>Arthropoda</taxon>
        <taxon>Crustacea</taxon>
        <taxon>Multicrustacea</taxon>
        <taxon>Hexanauplia</taxon>
        <taxon>Copepoda</taxon>
        <taxon>Siphonostomatoida</taxon>
        <taxon>Caligidae</taxon>
        <taxon>Lepeophtheirus</taxon>
    </lineage>
</organism>
<protein>
    <submittedName>
        <fullName evidence="2">Uncharacterized protein</fullName>
    </submittedName>
</protein>
<dbReference type="AlphaFoldDB" id="A0A0K2UES2"/>
<feature type="chain" id="PRO_5005488625" evidence="1">
    <location>
        <begin position="20"/>
        <end position="58"/>
    </location>
</feature>
<evidence type="ECO:0000313" key="2">
    <source>
        <dbReference type="EMBL" id="CDW36201.1"/>
    </source>
</evidence>
<keyword evidence="1" id="KW-0732">Signal</keyword>
<accession>A0A0K2UES2</accession>
<reference evidence="2" key="1">
    <citation type="submission" date="2014-05" db="EMBL/GenBank/DDBJ databases">
        <authorList>
            <person name="Chronopoulou M."/>
        </authorList>
    </citation>
    <scope>NUCLEOTIDE SEQUENCE</scope>
    <source>
        <tissue evidence="2">Whole organism</tissue>
    </source>
</reference>
<dbReference type="EMBL" id="HACA01018840">
    <property type="protein sequence ID" value="CDW36201.1"/>
    <property type="molecule type" value="Transcribed_RNA"/>
</dbReference>